<evidence type="ECO:0000313" key="4">
    <source>
        <dbReference type="Proteomes" id="UP001164745"/>
    </source>
</evidence>
<dbReference type="RefSeq" id="WP_045164492.1">
    <property type="nucleotide sequence ID" value="NZ_CP113864.1"/>
</dbReference>
<keyword evidence="1" id="KW-0808">Transferase</keyword>
<proteinExistence type="predicted"/>
<dbReference type="CDD" id="cd01993">
    <property type="entry name" value="TtuA-like"/>
    <property type="match status" value="1"/>
</dbReference>
<dbReference type="InterPro" id="IPR001763">
    <property type="entry name" value="Rhodanese-like_dom"/>
</dbReference>
<organism evidence="3 4">
    <name type="scientific">Caldicellulosiruptor naganoensis</name>
    <dbReference type="NCBI Taxonomy" id="29324"/>
    <lineage>
        <taxon>Bacteria</taxon>
        <taxon>Bacillati</taxon>
        <taxon>Bacillota</taxon>
        <taxon>Bacillota incertae sedis</taxon>
        <taxon>Caldicellulosiruptorales</taxon>
        <taxon>Caldicellulosiruptoraceae</taxon>
        <taxon>Caldicellulosiruptor</taxon>
    </lineage>
</organism>
<accession>A0ABY7BJ49</accession>
<dbReference type="PANTHER" id="PTHR11807:SF27">
    <property type="entry name" value="TRNA-5-METHYLURIDINE(54) 2-SULFURTRANSFERASE"/>
    <property type="match status" value="1"/>
</dbReference>
<dbReference type="InterPro" id="IPR000541">
    <property type="entry name" value="Ncs6/Tuc1/Ctu1"/>
</dbReference>
<evidence type="ECO:0000259" key="2">
    <source>
        <dbReference type="PROSITE" id="PS50206"/>
    </source>
</evidence>
<feature type="domain" description="Rhodanese" evidence="2">
    <location>
        <begin position="31"/>
        <end position="95"/>
    </location>
</feature>
<dbReference type="InterPro" id="IPR014729">
    <property type="entry name" value="Rossmann-like_a/b/a_fold"/>
</dbReference>
<protein>
    <submittedName>
        <fullName evidence="3">TIGR00269 family protein</fullName>
    </submittedName>
</protein>
<dbReference type="PIRSF" id="PIRSF004976">
    <property type="entry name" value="ATPase_YdaO"/>
    <property type="match status" value="1"/>
</dbReference>
<name>A0ABY7BJ49_9FIRM</name>
<gene>
    <name evidence="3" type="ORF">OTJ99_000205</name>
</gene>
<dbReference type="NCBIfam" id="TIGR00269">
    <property type="entry name" value="TIGR00269 family protein"/>
    <property type="match status" value="1"/>
</dbReference>
<dbReference type="InterPro" id="IPR011063">
    <property type="entry name" value="TilS/TtcA_N"/>
</dbReference>
<dbReference type="PANTHER" id="PTHR11807">
    <property type="entry name" value="ATPASES OF THE PP SUPERFAMILY-RELATED"/>
    <property type="match status" value="1"/>
</dbReference>
<dbReference type="PROSITE" id="PS50206">
    <property type="entry name" value="RHODANESE_3"/>
    <property type="match status" value="1"/>
</dbReference>
<reference evidence="3" key="1">
    <citation type="submission" date="2022-12" db="EMBL/GenBank/DDBJ databases">
        <authorList>
            <person name="Bing R.G."/>
            <person name="Willard D.J."/>
            <person name="Manesh M.J.H."/>
            <person name="Laemthong T."/>
            <person name="Crosby J.R."/>
            <person name="Kelly R.M."/>
        </authorList>
    </citation>
    <scope>NUCLEOTIDE SEQUENCE</scope>
    <source>
        <strain evidence="3">DSM 8991</strain>
    </source>
</reference>
<dbReference type="InterPro" id="IPR035107">
    <property type="entry name" value="tRNA_thiolation_TtcA_Ctu1"/>
</dbReference>
<sequence length="306" mass="35407">MKCIRCKQKAKILLKRHNAAFCDNCFLYYYRNQVSKNIKRHRMFDKKDRILVVISGGKDSMALWDVLIKEGYDVVAMYINLGIGEYSNRSQEVVEKFASVHNLPLIVKDIKKEYGLDIYKLSKTLKRSPCSICGSIKRYLFNKVAYDGGFSAVATGHNLDDEAATLLGNVLSWEEGYLARQAPVLPQTHPKLIKKVKPLYTLTERENLYYVLLNKIEFLHEECPHSVGARSILYKEVLNRLEEKSPGTKQRFINSFLEKGRKHFQDVAEKLELRECKTCGQVTTTEECSFCRFVRICNQQEKQQDV</sequence>
<dbReference type="EMBL" id="CP113864">
    <property type="protein sequence ID" value="WAM31755.1"/>
    <property type="molecule type" value="Genomic_DNA"/>
</dbReference>
<dbReference type="Gene3D" id="3.40.50.620">
    <property type="entry name" value="HUPs"/>
    <property type="match status" value="1"/>
</dbReference>
<keyword evidence="4" id="KW-1185">Reference proteome</keyword>
<dbReference type="Pfam" id="PF01171">
    <property type="entry name" value="ATP_bind_3"/>
    <property type="match status" value="1"/>
</dbReference>
<dbReference type="Proteomes" id="UP001164745">
    <property type="component" value="Chromosome"/>
</dbReference>
<dbReference type="SUPFAM" id="SSF52402">
    <property type="entry name" value="Adenine nucleotide alpha hydrolases-like"/>
    <property type="match status" value="1"/>
</dbReference>
<evidence type="ECO:0000256" key="1">
    <source>
        <dbReference type="ARBA" id="ARBA00022679"/>
    </source>
</evidence>
<evidence type="ECO:0000313" key="3">
    <source>
        <dbReference type="EMBL" id="WAM31755.1"/>
    </source>
</evidence>